<dbReference type="PANTHER" id="PTHR42781">
    <property type="entry name" value="SPERMIDINE/PUTRESCINE IMPORT ATP-BINDING PROTEIN POTA"/>
    <property type="match status" value="1"/>
</dbReference>
<evidence type="ECO:0000256" key="4">
    <source>
        <dbReference type="ARBA" id="ARBA00022840"/>
    </source>
</evidence>
<dbReference type="Pfam" id="PF00005">
    <property type="entry name" value="ABC_tran"/>
    <property type="match status" value="1"/>
</dbReference>
<keyword evidence="2" id="KW-0472">Membrane</keyword>
<dbReference type="GO" id="GO:0043190">
    <property type="term" value="C:ATP-binding cassette (ABC) transporter complex"/>
    <property type="evidence" value="ECO:0007669"/>
    <property type="project" value="InterPro"/>
</dbReference>
<dbReference type="InterPro" id="IPR008995">
    <property type="entry name" value="Mo/tungstate-bd_C_term_dom"/>
</dbReference>
<evidence type="ECO:0000256" key="1">
    <source>
        <dbReference type="ARBA" id="ARBA00022448"/>
    </source>
</evidence>
<evidence type="ECO:0000313" key="9">
    <source>
        <dbReference type="Proteomes" id="UP000595064"/>
    </source>
</evidence>
<evidence type="ECO:0000313" key="7">
    <source>
        <dbReference type="EMBL" id="SDZ57346.1"/>
    </source>
</evidence>
<keyword evidence="4 7" id="KW-0067">ATP-binding</keyword>
<dbReference type="PROSITE" id="PS00211">
    <property type="entry name" value="ABC_TRANSPORTER_1"/>
    <property type="match status" value="1"/>
</dbReference>
<dbReference type="InterPro" id="IPR003593">
    <property type="entry name" value="AAA+_ATPase"/>
</dbReference>
<dbReference type="EMBL" id="CP065748">
    <property type="protein sequence ID" value="QPS82972.1"/>
    <property type="molecule type" value="Genomic_DNA"/>
</dbReference>
<dbReference type="PROSITE" id="PS50893">
    <property type="entry name" value="ABC_TRANSPORTER_2"/>
    <property type="match status" value="1"/>
</dbReference>
<dbReference type="FunFam" id="3.40.50.300:FF:000425">
    <property type="entry name" value="Probable ABC transporter, ATP-binding subunit"/>
    <property type="match status" value="1"/>
</dbReference>
<dbReference type="PANTHER" id="PTHR42781:SF4">
    <property type="entry name" value="SPERMIDINE_PUTRESCINE IMPORT ATP-BINDING PROTEIN POTA"/>
    <property type="match status" value="1"/>
</dbReference>
<dbReference type="GO" id="GO:0022857">
    <property type="term" value="F:transmembrane transporter activity"/>
    <property type="evidence" value="ECO:0007669"/>
    <property type="project" value="InterPro"/>
</dbReference>
<dbReference type="InterPro" id="IPR017871">
    <property type="entry name" value="ABC_transporter-like_CS"/>
</dbReference>
<dbReference type="GO" id="GO:0015697">
    <property type="term" value="P:quaternary ammonium group transport"/>
    <property type="evidence" value="ECO:0007669"/>
    <property type="project" value="UniProtKB-ARBA"/>
</dbReference>
<sequence length="353" mass="38411">MESNSVAIDIRQCAKTYADGTRGLQATDLRVEPGEVLALLGPSGCGKTTLLRIIAGLETPDAGSRIAFGDTDVTRVPIEKRQVGMVFQHYALFPQMSVQANIAYGLRIRGVSEQEQRRVVGELVDLVRLNGLEHKRPAELSGGQRQRVALARAVASRPRVLLLDEPLTALDAKLKETLRDELAQLLRQLRITAVHVTHDQQEAMAIADRMAVMQAGRILQVGDGESLYRRPAHPFVATFLGRVNQVERSEDDARSNRLALAGMELACPAECTGAARLLLRPEDIEVCAAGTPGAVPASVARRVFLGDRLQLTLELAGHTPLMADVARDHAAQSGDRVALRIAPHQWMPNHAHA</sequence>
<dbReference type="RefSeq" id="WP_016448130.1">
    <property type="nucleotide sequence ID" value="NZ_AP025556.1"/>
</dbReference>
<dbReference type="SUPFAM" id="SSF50331">
    <property type="entry name" value="MOP-like"/>
    <property type="match status" value="1"/>
</dbReference>
<evidence type="ECO:0000313" key="8">
    <source>
        <dbReference type="Proteomes" id="UP000183417"/>
    </source>
</evidence>
<accession>A0A1H3U4E7</accession>
<reference evidence="6 9" key="2">
    <citation type="submission" date="2020-12" db="EMBL/GenBank/DDBJ databases">
        <title>FDA dAtabase for Regulatory Grade micrObial Sequences (FDA-ARGOS): Supporting development and validation of Infectious Disease Dx tests.</title>
        <authorList>
            <person name="Sproer C."/>
            <person name="Gronow S."/>
            <person name="Severitt S."/>
            <person name="Schroder I."/>
            <person name="Tallon L."/>
            <person name="Sadzewicz L."/>
            <person name="Zhao X."/>
            <person name="Boylan J."/>
            <person name="Ott S."/>
            <person name="Bowen H."/>
            <person name="Vavikolanu K."/>
            <person name="Mehta A."/>
            <person name="Aluvathingal J."/>
            <person name="Nadendla S."/>
            <person name="Lowell S."/>
            <person name="Myers T."/>
            <person name="Yan Y."/>
            <person name="Sichtig H."/>
        </authorList>
    </citation>
    <scope>NUCLEOTIDE SEQUENCE [LARGE SCALE GENOMIC DNA]</scope>
    <source>
        <strain evidence="6 9">FDAARGOS_890</strain>
    </source>
</reference>
<dbReference type="SUPFAM" id="SSF52540">
    <property type="entry name" value="P-loop containing nucleoside triphosphate hydrolases"/>
    <property type="match status" value="1"/>
</dbReference>
<protein>
    <submittedName>
        <fullName evidence="6">ABC transporter ATP-binding protein</fullName>
    </submittedName>
    <submittedName>
        <fullName evidence="7">Putative spermidine/putrescine transport system ATP-binding protein</fullName>
    </submittedName>
</protein>
<evidence type="ECO:0000313" key="6">
    <source>
        <dbReference type="EMBL" id="QPS82972.1"/>
    </source>
</evidence>
<evidence type="ECO:0000256" key="3">
    <source>
        <dbReference type="ARBA" id="ARBA00022741"/>
    </source>
</evidence>
<keyword evidence="3" id="KW-0547">Nucleotide-binding</keyword>
<feature type="domain" description="ABC transporter" evidence="5">
    <location>
        <begin position="8"/>
        <end position="240"/>
    </location>
</feature>
<name>A0A1H3U4E7_9BURK</name>
<dbReference type="Pfam" id="PF08402">
    <property type="entry name" value="TOBE_2"/>
    <property type="match status" value="1"/>
</dbReference>
<dbReference type="InterPro" id="IPR003439">
    <property type="entry name" value="ABC_transporter-like_ATP-bd"/>
</dbReference>
<dbReference type="Proteomes" id="UP000183417">
    <property type="component" value="Unassembled WGS sequence"/>
</dbReference>
<reference evidence="7 8" key="1">
    <citation type="submission" date="2016-10" db="EMBL/GenBank/DDBJ databases">
        <authorList>
            <person name="de Groot N.N."/>
        </authorList>
    </citation>
    <scope>NUCLEOTIDE SEQUENCE [LARGE SCALE GENOMIC DNA]</scope>
    <source>
        <strain evidence="7 8">LMG 24775</strain>
    </source>
</reference>
<dbReference type="InterPro" id="IPR027417">
    <property type="entry name" value="P-loop_NTPase"/>
</dbReference>
<keyword evidence="2" id="KW-1003">Cell membrane</keyword>
<dbReference type="EMBL" id="FNPE01000037">
    <property type="protein sequence ID" value="SDZ57346.1"/>
    <property type="molecule type" value="Genomic_DNA"/>
</dbReference>
<dbReference type="Proteomes" id="UP000595064">
    <property type="component" value="Chromosome"/>
</dbReference>
<dbReference type="Gene3D" id="3.40.50.300">
    <property type="entry name" value="P-loop containing nucleotide triphosphate hydrolases"/>
    <property type="match status" value="1"/>
</dbReference>
<dbReference type="GeneID" id="94693037"/>
<evidence type="ECO:0000259" key="5">
    <source>
        <dbReference type="PROSITE" id="PS50893"/>
    </source>
</evidence>
<dbReference type="InterPro" id="IPR013611">
    <property type="entry name" value="Transp-assoc_OB_typ2"/>
</dbReference>
<organism evidence="7 8">
    <name type="scientific">Delftia lacustris</name>
    <dbReference type="NCBI Taxonomy" id="558537"/>
    <lineage>
        <taxon>Bacteria</taxon>
        <taxon>Pseudomonadati</taxon>
        <taxon>Pseudomonadota</taxon>
        <taxon>Betaproteobacteria</taxon>
        <taxon>Burkholderiales</taxon>
        <taxon>Comamonadaceae</taxon>
        <taxon>Delftia</taxon>
    </lineage>
</organism>
<evidence type="ECO:0000256" key="2">
    <source>
        <dbReference type="ARBA" id="ARBA00022475"/>
    </source>
</evidence>
<gene>
    <name evidence="6" type="ORF">I6G47_07820</name>
    <name evidence="7" type="ORF">SAMN05421547_13725</name>
</gene>
<keyword evidence="9" id="KW-1185">Reference proteome</keyword>
<dbReference type="GO" id="GO:0016887">
    <property type="term" value="F:ATP hydrolysis activity"/>
    <property type="evidence" value="ECO:0007669"/>
    <property type="project" value="InterPro"/>
</dbReference>
<dbReference type="KEGG" id="dla:I6G47_07820"/>
<dbReference type="SMART" id="SM00382">
    <property type="entry name" value="AAA"/>
    <property type="match status" value="1"/>
</dbReference>
<dbReference type="AlphaFoldDB" id="A0A1H3U4E7"/>
<dbReference type="GO" id="GO:0005524">
    <property type="term" value="F:ATP binding"/>
    <property type="evidence" value="ECO:0007669"/>
    <property type="project" value="UniProtKB-KW"/>
</dbReference>
<keyword evidence="1" id="KW-0813">Transport</keyword>
<dbReference type="InterPro" id="IPR050093">
    <property type="entry name" value="ABC_SmlMolc_Importer"/>
</dbReference>
<proteinExistence type="predicted"/>